<gene>
    <name evidence="2" type="ORF">BGZ99_007397</name>
</gene>
<comment type="caution">
    <text evidence="2">The sequence shown here is derived from an EMBL/GenBank/DDBJ whole genome shotgun (WGS) entry which is preliminary data.</text>
</comment>
<dbReference type="AlphaFoldDB" id="A0A9P6RRT4"/>
<comment type="similarity">
    <text evidence="1">Belongs to the UPF0598 family.</text>
</comment>
<keyword evidence="3" id="KW-1185">Reference proteome</keyword>
<dbReference type="EMBL" id="JAAAIP010000053">
    <property type="protein sequence ID" value="KAG0327559.1"/>
    <property type="molecule type" value="Genomic_DNA"/>
</dbReference>
<protein>
    <submittedName>
        <fullName evidence="2">Uncharacterized protein</fullName>
    </submittedName>
</protein>
<evidence type="ECO:0000313" key="2">
    <source>
        <dbReference type="EMBL" id="KAG0327559.1"/>
    </source>
</evidence>
<accession>A0A9P6RRT4</accession>
<evidence type="ECO:0000256" key="1">
    <source>
        <dbReference type="ARBA" id="ARBA00006322"/>
    </source>
</evidence>
<dbReference type="PANTHER" id="PTHR31449">
    <property type="entry name" value="UPF0598 PROTEIN C8ORF82"/>
    <property type="match status" value="1"/>
</dbReference>
<sequence>MLSQLQAKGVRPYFYYIDIHGQVFLQDTYPKNFTSCFKDPKFLDFFMARIKRNTTEVFPEYTWQSPCGKEINFVEAADTPIVFHGLRDGHLVWAGTLRTPFLPDQLSVSESTGRIYHPLPPSSQGLARLQSAPDKSKHRGCALGLLKSSLVLAELAASLDQDSLIWHGQHYDLTRLP</sequence>
<dbReference type="Pfam" id="PF14956">
    <property type="entry name" value="DUF4505"/>
    <property type="match status" value="1"/>
</dbReference>
<organism evidence="2 3">
    <name type="scientific">Dissophora globulifera</name>
    <dbReference type="NCBI Taxonomy" id="979702"/>
    <lineage>
        <taxon>Eukaryota</taxon>
        <taxon>Fungi</taxon>
        <taxon>Fungi incertae sedis</taxon>
        <taxon>Mucoromycota</taxon>
        <taxon>Mortierellomycotina</taxon>
        <taxon>Mortierellomycetes</taxon>
        <taxon>Mortierellales</taxon>
        <taxon>Mortierellaceae</taxon>
        <taxon>Dissophora</taxon>
    </lineage>
</organism>
<proteinExistence type="inferred from homology"/>
<dbReference type="Proteomes" id="UP000738325">
    <property type="component" value="Unassembled WGS sequence"/>
</dbReference>
<name>A0A9P6RRT4_9FUNG</name>
<reference evidence="2" key="1">
    <citation type="journal article" date="2020" name="Fungal Divers.">
        <title>Resolving the Mortierellaceae phylogeny through synthesis of multi-gene phylogenetics and phylogenomics.</title>
        <authorList>
            <person name="Vandepol N."/>
            <person name="Liber J."/>
            <person name="Desiro A."/>
            <person name="Na H."/>
            <person name="Kennedy M."/>
            <person name="Barry K."/>
            <person name="Grigoriev I.V."/>
            <person name="Miller A.N."/>
            <person name="O'Donnell K."/>
            <person name="Stajich J.E."/>
            <person name="Bonito G."/>
        </authorList>
    </citation>
    <scope>NUCLEOTIDE SEQUENCE</scope>
    <source>
        <strain evidence="2">REB-010B</strain>
    </source>
</reference>
<dbReference type="InterPro" id="IPR028108">
    <property type="entry name" value="DUF4505"/>
</dbReference>
<evidence type="ECO:0000313" key="3">
    <source>
        <dbReference type="Proteomes" id="UP000738325"/>
    </source>
</evidence>
<dbReference type="OrthoDB" id="10260024at2759"/>
<dbReference type="PANTHER" id="PTHR31449:SF3">
    <property type="entry name" value="UPF0598 PROTEIN C8ORF82"/>
    <property type="match status" value="1"/>
</dbReference>